<dbReference type="PANTHER" id="PTHR43821:SF1">
    <property type="entry name" value="NAD(P)H NITROREDUCTASE YDJA-RELATED"/>
    <property type="match status" value="1"/>
</dbReference>
<dbReference type="SUPFAM" id="SSF55469">
    <property type="entry name" value="FMN-dependent nitroreductase-like"/>
    <property type="match status" value="1"/>
</dbReference>
<dbReference type="PANTHER" id="PTHR43821">
    <property type="entry name" value="NAD(P)H NITROREDUCTASE YDJA-RELATED"/>
    <property type="match status" value="1"/>
</dbReference>
<dbReference type="Proteomes" id="UP000214688">
    <property type="component" value="Chromosome"/>
</dbReference>
<keyword evidence="7" id="KW-0520">NAD</keyword>
<evidence type="ECO:0000256" key="1">
    <source>
        <dbReference type="ARBA" id="ARBA00001917"/>
    </source>
</evidence>
<evidence type="ECO:0000256" key="4">
    <source>
        <dbReference type="ARBA" id="ARBA00022643"/>
    </source>
</evidence>
<reference evidence="9 10" key="1">
    <citation type="journal article" date="2015" name="Int. J. Syst. Evol. Microbiol.">
        <title>Tumebacillus algifaecis sp. nov., isolated from decomposing algal scum.</title>
        <authorList>
            <person name="Wu Y.F."/>
            <person name="Zhang B."/>
            <person name="Xing P."/>
            <person name="Wu Q.L."/>
            <person name="Liu S.J."/>
        </authorList>
    </citation>
    <scope>NUCLEOTIDE SEQUENCE [LARGE SCALE GENOMIC DNA]</scope>
    <source>
        <strain evidence="9 10">THMBR28</strain>
    </source>
</reference>
<dbReference type="Gene3D" id="3.40.109.10">
    <property type="entry name" value="NADH Oxidase"/>
    <property type="match status" value="1"/>
</dbReference>
<dbReference type="InterPro" id="IPR026021">
    <property type="entry name" value="YdjA-like"/>
</dbReference>
<dbReference type="CDD" id="cd02135">
    <property type="entry name" value="YdjA-like"/>
    <property type="match status" value="1"/>
</dbReference>
<evidence type="ECO:0000256" key="2">
    <source>
        <dbReference type="ARBA" id="ARBA00007118"/>
    </source>
</evidence>
<dbReference type="InterPro" id="IPR000415">
    <property type="entry name" value="Nitroreductase-like"/>
</dbReference>
<gene>
    <name evidence="9" type="ORF">CIG75_12135</name>
</gene>
<comment type="cofactor">
    <cofactor evidence="1">
        <name>FMN</name>
        <dbReference type="ChEBI" id="CHEBI:58210"/>
    </cofactor>
</comment>
<dbReference type="AlphaFoldDB" id="A0A223D2Q1"/>
<keyword evidence="3" id="KW-0285">Flavoprotein</keyword>
<evidence type="ECO:0000256" key="7">
    <source>
        <dbReference type="ARBA" id="ARBA00023027"/>
    </source>
</evidence>
<dbReference type="GO" id="GO:0016491">
    <property type="term" value="F:oxidoreductase activity"/>
    <property type="evidence" value="ECO:0007669"/>
    <property type="project" value="UniProtKB-KW"/>
</dbReference>
<protein>
    <submittedName>
        <fullName evidence="9">Nitroreductase</fullName>
    </submittedName>
</protein>
<sequence>MNVTGAILTRRTIKQFKPDPVPMENVLAWLSTAAYAPNHRMTEPWEVYVVGPSTRANLKHKNDFGGAPLLLAVASTPAKTSVDRDEHLVATACFIQNFMLAAHAEGVGTGWSSLGASPRVRELLALPQGQEIIGFLPVGYPLEVPEPKLRTPIEQKLHDLP</sequence>
<keyword evidence="6" id="KW-0560">Oxidoreductase</keyword>
<evidence type="ECO:0000313" key="9">
    <source>
        <dbReference type="EMBL" id="ASS75664.1"/>
    </source>
</evidence>
<evidence type="ECO:0000256" key="3">
    <source>
        <dbReference type="ARBA" id="ARBA00022630"/>
    </source>
</evidence>
<feature type="domain" description="Nitroreductase" evidence="8">
    <location>
        <begin position="58"/>
        <end position="140"/>
    </location>
</feature>
<dbReference type="InterPro" id="IPR052530">
    <property type="entry name" value="NAD(P)H_nitroreductase"/>
</dbReference>
<keyword evidence="4" id="KW-0288">FMN</keyword>
<evidence type="ECO:0000313" key="10">
    <source>
        <dbReference type="Proteomes" id="UP000214688"/>
    </source>
</evidence>
<comment type="similarity">
    <text evidence="2">Belongs to the nitroreductase family.</text>
</comment>
<evidence type="ECO:0000256" key="6">
    <source>
        <dbReference type="ARBA" id="ARBA00023002"/>
    </source>
</evidence>
<name>A0A223D2Q1_9BACL</name>
<dbReference type="InterPro" id="IPR029479">
    <property type="entry name" value="Nitroreductase"/>
</dbReference>
<dbReference type="OrthoDB" id="9804207at2"/>
<keyword evidence="10" id="KW-1185">Reference proteome</keyword>
<accession>A0A223D2Q1</accession>
<dbReference type="KEGG" id="tab:CIG75_12135"/>
<organism evidence="9 10">
    <name type="scientific">Tumebacillus algifaecis</name>
    <dbReference type="NCBI Taxonomy" id="1214604"/>
    <lineage>
        <taxon>Bacteria</taxon>
        <taxon>Bacillati</taxon>
        <taxon>Bacillota</taxon>
        <taxon>Bacilli</taxon>
        <taxon>Bacillales</taxon>
        <taxon>Alicyclobacillaceae</taxon>
        <taxon>Tumebacillus</taxon>
    </lineage>
</organism>
<proteinExistence type="inferred from homology"/>
<dbReference type="Pfam" id="PF00881">
    <property type="entry name" value="Nitroreductase"/>
    <property type="match status" value="1"/>
</dbReference>
<evidence type="ECO:0000259" key="8">
    <source>
        <dbReference type="Pfam" id="PF00881"/>
    </source>
</evidence>
<evidence type="ECO:0000256" key="5">
    <source>
        <dbReference type="ARBA" id="ARBA00022857"/>
    </source>
</evidence>
<dbReference type="EMBL" id="CP022657">
    <property type="protein sequence ID" value="ASS75664.1"/>
    <property type="molecule type" value="Genomic_DNA"/>
</dbReference>
<keyword evidence="5" id="KW-0521">NADP</keyword>